<sequence>MTRTKKTRLKRERMRLVSTKQAWKQFKKRSLNNQLIHQSMLLSKNRRRMSLWKTKRIRHRRCQQSRRVKKRVKAISNQVQMGTLLKTFLPKMLLKKLNWMS</sequence>
<dbReference type="EMBL" id="HBUE01007797">
    <property type="protein sequence ID" value="CAG6446787.1"/>
    <property type="molecule type" value="Transcribed_RNA"/>
</dbReference>
<organism evidence="1">
    <name type="scientific">Culex pipiens</name>
    <name type="common">House mosquito</name>
    <dbReference type="NCBI Taxonomy" id="7175"/>
    <lineage>
        <taxon>Eukaryota</taxon>
        <taxon>Metazoa</taxon>
        <taxon>Ecdysozoa</taxon>
        <taxon>Arthropoda</taxon>
        <taxon>Hexapoda</taxon>
        <taxon>Insecta</taxon>
        <taxon>Pterygota</taxon>
        <taxon>Neoptera</taxon>
        <taxon>Endopterygota</taxon>
        <taxon>Diptera</taxon>
        <taxon>Nematocera</taxon>
        <taxon>Culicoidea</taxon>
        <taxon>Culicidae</taxon>
        <taxon>Culicinae</taxon>
        <taxon>Culicini</taxon>
        <taxon>Culex</taxon>
        <taxon>Culex</taxon>
    </lineage>
</organism>
<accession>A0A8D8ET06</accession>
<name>A0A8D8ET06_CULPI</name>
<dbReference type="EMBL" id="HBUE01007795">
    <property type="protein sequence ID" value="CAG6446784.1"/>
    <property type="molecule type" value="Transcribed_RNA"/>
</dbReference>
<dbReference type="EMBL" id="HBUE01007792">
    <property type="protein sequence ID" value="CAG6446782.1"/>
    <property type="molecule type" value="Transcribed_RNA"/>
</dbReference>
<proteinExistence type="predicted"/>
<protein>
    <submittedName>
        <fullName evidence="1">(northern house mosquito) hypothetical protein</fullName>
    </submittedName>
</protein>
<reference evidence="1" key="1">
    <citation type="submission" date="2021-05" db="EMBL/GenBank/DDBJ databases">
        <authorList>
            <person name="Alioto T."/>
            <person name="Alioto T."/>
            <person name="Gomez Garrido J."/>
        </authorList>
    </citation>
    <scope>NUCLEOTIDE SEQUENCE</scope>
</reference>
<evidence type="ECO:0000313" key="1">
    <source>
        <dbReference type="EMBL" id="CAG6446787.1"/>
    </source>
</evidence>
<dbReference type="AlphaFoldDB" id="A0A8D8ET06"/>
<dbReference type="EMBL" id="HBUE01007799">
    <property type="protein sequence ID" value="CAG6446790.1"/>
    <property type="molecule type" value="Transcribed_RNA"/>
</dbReference>